<evidence type="ECO:0000256" key="2">
    <source>
        <dbReference type="ARBA" id="ARBA00022485"/>
    </source>
</evidence>
<name>A0A8T7MAM4_9CHLR</name>
<comment type="cofactor">
    <cofactor evidence="1">
        <name>[4Fe-4S] cluster</name>
        <dbReference type="ChEBI" id="CHEBI:49883"/>
    </cofactor>
</comment>
<evidence type="ECO:0000313" key="8">
    <source>
        <dbReference type="EMBL" id="NWJ49179.1"/>
    </source>
</evidence>
<dbReference type="PANTHER" id="PTHR43273:SF8">
    <property type="entry name" value="RADICAL SAM DOMAIN PROTEIN"/>
    <property type="match status" value="1"/>
</dbReference>
<sequence length="443" mass="49648">RETQNGIFIPESFSFPSRILHLTLVEASQAPVFENNLISNDPAYWKEVAELRNYAARAQQTLEEQQNRPFSPLGLTLYLSNRCNLSCVYCFAESGEEQPQRLVPTVALAAAKIVAENCLIEKYPLTVAFTGGGEPTLEQPILDTLLDGLEQLTTEYGLALFRYISTNGVMEEARARWLAQRFDLISLSCDGPPPVQAVQRPLRNGCDSSPKMERTAQIVRESGKTLHVRVTVTRQTLFLLPAISRYLCCQIEPKEINVEPVYRGGRATGVLEPEMAGDFVEAFLEARKIARDYGVRLLMSGSRPGEIHGPYCQVLRDVLHLLPGGEATACFKTAHTTRHGQNDFLIGQFEKNDGVFNIDQPKVRMLRQTLQNTIPQCSSCFNLYHCARGCPDFCVLEENIPEKSFRCLVQQMLISVQLQEIANTIKEDAFRLSGVTGKEVGRW</sequence>
<dbReference type="GO" id="GO:0046872">
    <property type="term" value="F:metal ion binding"/>
    <property type="evidence" value="ECO:0007669"/>
    <property type="project" value="UniProtKB-KW"/>
</dbReference>
<dbReference type="PROSITE" id="PS51918">
    <property type="entry name" value="RADICAL_SAM"/>
    <property type="match status" value="1"/>
</dbReference>
<keyword evidence="5" id="KW-0408">Iron</keyword>
<dbReference type="GO" id="GO:0051539">
    <property type="term" value="F:4 iron, 4 sulfur cluster binding"/>
    <property type="evidence" value="ECO:0007669"/>
    <property type="project" value="UniProtKB-KW"/>
</dbReference>
<proteinExistence type="predicted"/>
<comment type="caution">
    <text evidence="8">The sequence shown here is derived from an EMBL/GenBank/DDBJ whole genome shotgun (WGS) entry which is preliminary data.</text>
</comment>
<dbReference type="AlphaFoldDB" id="A0A8T7MAM4"/>
<keyword evidence="2" id="KW-0004">4Fe-4S</keyword>
<feature type="domain" description="Radical SAM core" evidence="7">
    <location>
        <begin position="69"/>
        <end position="296"/>
    </location>
</feature>
<dbReference type="SFLD" id="SFLDG01067">
    <property type="entry name" value="SPASM/twitch_domain_containing"/>
    <property type="match status" value="1"/>
</dbReference>
<dbReference type="InterPro" id="IPR007197">
    <property type="entry name" value="rSAM"/>
</dbReference>
<evidence type="ECO:0000256" key="1">
    <source>
        <dbReference type="ARBA" id="ARBA00001966"/>
    </source>
</evidence>
<evidence type="ECO:0000256" key="3">
    <source>
        <dbReference type="ARBA" id="ARBA00022691"/>
    </source>
</evidence>
<accession>A0A8T7MAM4</accession>
<evidence type="ECO:0000256" key="6">
    <source>
        <dbReference type="ARBA" id="ARBA00023014"/>
    </source>
</evidence>
<dbReference type="SFLD" id="SFLDS00029">
    <property type="entry name" value="Radical_SAM"/>
    <property type="match status" value="1"/>
</dbReference>
<dbReference type="Gene3D" id="3.20.20.70">
    <property type="entry name" value="Aldolase class I"/>
    <property type="match status" value="1"/>
</dbReference>
<dbReference type="PANTHER" id="PTHR43273">
    <property type="entry name" value="ANAEROBIC SULFATASE-MATURATING ENZYME HOMOLOG ASLB-RELATED"/>
    <property type="match status" value="1"/>
</dbReference>
<reference evidence="8 9" key="1">
    <citation type="submission" date="2020-06" db="EMBL/GenBank/DDBJ databases">
        <title>Anoxygenic phototrophic Chloroflexota member uses a Type I reaction center.</title>
        <authorList>
            <person name="Tsuji J.M."/>
            <person name="Shaw N.A."/>
            <person name="Nagashima S."/>
            <person name="Venkiteswaran J."/>
            <person name="Schiff S.L."/>
            <person name="Hanada S."/>
            <person name="Tank M."/>
            <person name="Neufeld J.D."/>
        </authorList>
    </citation>
    <scope>NUCLEOTIDE SEQUENCE [LARGE SCALE GENOMIC DNA]</scope>
    <source>
        <strain evidence="8">L227-S17</strain>
    </source>
</reference>
<dbReference type="Proteomes" id="UP000521676">
    <property type="component" value="Unassembled WGS sequence"/>
</dbReference>
<dbReference type="GO" id="GO:0016491">
    <property type="term" value="F:oxidoreductase activity"/>
    <property type="evidence" value="ECO:0007669"/>
    <property type="project" value="InterPro"/>
</dbReference>
<keyword evidence="4" id="KW-0479">Metal-binding</keyword>
<dbReference type="InterPro" id="IPR013785">
    <property type="entry name" value="Aldolase_TIM"/>
</dbReference>
<keyword evidence="3" id="KW-0949">S-adenosyl-L-methionine</keyword>
<dbReference type="PROSITE" id="PS01305">
    <property type="entry name" value="MOAA_NIFB_PQQE"/>
    <property type="match status" value="1"/>
</dbReference>
<organism evidence="8 9">
    <name type="scientific">Candidatus Chlorohelix allophototropha</name>
    <dbReference type="NCBI Taxonomy" id="3003348"/>
    <lineage>
        <taxon>Bacteria</taxon>
        <taxon>Bacillati</taxon>
        <taxon>Chloroflexota</taxon>
        <taxon>Chloroflexia</taxon>
        <taxon>Candidatus Chloroheliales</taxon>
        <taxon>Candidatus Chloroheliaceae</taxon>
        <taxon>Candidatus Chlorohelix</taxon>
    </lineage>
</organism>
<dbReference type="InterPro" id="IPR023867">
    <property type="entry name" value="Sulphatase_maturase_rSAM"/>
</dbReference>
<gene>
    <name evidence="8" type="ORF">HXX08_25255</name>
</gene>
<dbReference type="EMBL" id="JACATZ010000017">
    <property type="protein sequence ID" value="NWJ49179.1"/>
    <property type="molecule type" value="Genomic_DNA"/>
</dbReference>
<dbReference type="Pfam" id="PF04055">
    <property type="entry name" value="Radical_SAM"/>
    <property type="match status" value="1"/>
</dbReference>
<dbReference type="InterPro" id="IPR000385">
    <property type="entry name" value="MoaA_NifB_PqqE_Fe-S-bd_CS"/>
</dbReference>
<protein>
    <recommendedName>
        <fullName evidence="7">Radical SAM core domain-containing protein</fullName>
    </recommendedName>
</protein>
<evidence type="ECO:0000313" key="9">
    <source>
        <dbReference type="Proteomes" id="UP000521676"/>
    </source>
</evidence>
<evidence type="ECO:0000256" key="5">
    <source>
        <dbReference type="ARBA" id="ARBA00023004"/>
    </source>
</evidence>
<feature type="non-terminal residue" evidence="8">
    <location>
        <position position="1"/>
    </location>
</feature>
<evidence type="ECO:0000259" key="7">
    <source>
        <dbReference type="PROSITE" id="PS51918"/>
    </source>
</evidence>
<dbReference type="InterPro" id="IPR058240">
    <property type="entry name" value="rSAM_sf"/>
</dbReference>
<dbReference type="SUPFAM" id="SSF102114">
    <property type="entry name" value="Radical SAM enzymes"/>
    <property type="match status" value="1"/>
</dbReference>
<evidence type="ECO:0000256" key="4">
    <source>
        <dbReference type="ARBA" id="ARBA00022723"/>
    </source>
</evidence>
<keyword evidence="6" id="KW-0411">Iron-sulfur</keyword>